<evidence type="ECO:0000313" key="3">
    <source>
        <dbReference type="EMBL" id="MCY0387355.1"/>
    </source>
</evidence>
<dbReference type="Pfam" id="PF00300">
    <property type="entry name" value="His_Phos_1"/>
    <property type="match status" value="1"/>
</dbReference>
<comment type="caution">
    <text evidence="3">The sequence shown here is derived from an EMBL/GenBank/DDBJ whole genome shotgun (WGS) entry which is preliminary data.</text>
</comment>
<organism evidence="3 4">
    <name type="scientific">Robbsia betulipollinis</name>
    <dbReference type="NCBI Taxonomy" id="2981849"/>
    <lineage>
        <taxon>Bacteria</taxon>
        <taxon>Pseudomonadati</taxon>
        <taxon>Pseudomonadota</taxon>
        <taxon>Betaproteobacteria</taxon>
        <taxon>Burkholderiales</taxon>
        <taxon>Burkholderiaceae</taxon>
        <taxon>Robbsia</taxon>
    </lineage>
</organism>
<sequence>MADTFDGTTLILVRHGETGWNRIKRIQGQIDIALSPLGERQAALLGARTAAERAAREGTLGRIDAVVSSDLARAMQTAAPIARAAGVAVQADHGLRERHYGVFQGHDAATIRARAPDAYAHWIAHDPDFTPEGGESLRTLYGRVVRTLGAIARRHPGRTVVCVTHGGVLDCAYRFAAALPLTGPRACPVLNASVNRIVWHNGAPDAPVQAGADRAAVLAWADIAHLAGLVDTRDDV</sequence>
<dbReference type="RefSeq" id="WP_267847103.1">
    <property type="nucleotide sequence ID" value="NZ_JAPMXC010000001.1"/>
</dbReference>
<dbReference type="Proteomes" id="UP001082899">
    <property type="component" value="Unassembled WGS sequence"/>
</dbReference>
<dbReference type="InterPro" id="IPR050275">
    <property type="entry name" value="PGM_Phosphatase"/>
</dbReference>
<dbReference type="CDD" id="cd07067">
    <property type="entry name" value="HP_PGM_like"/>
    <property type="match status" value="1"/>
</dbReference>
<evidence type="ECO:0000256" key="1">
    <source>
        <dbReference type="ARBA" id="ARBA00023152"/>
    </source>
</evidence>
<dbReference type="Gene3D" id="3.40.50.1240">
    <property type="entry name" value="Phosphoglycerate mutase-like"/>
    <property type="match status" value="1"/>
</dbReference>
<reference evidence="3" key="1">
    <citation type="submission" date="2022-11" db="EMBL/GenBank/DDBJ databases">
        <title>Robbsia betulipollinis sp. nov., isolated from pollen of birch (Betula pendula).</title>
        <authorList>
            <person name="Shi H."/>
            <person name="Ambika Manirajan B."/>
            <person name="Ratering S."/>
            <person name="Geissler-Plaum R."/>
            <person name="Schnell S."/>
        </authorList>
    </citation>
    <scope>NUCLEOTIDE SEQUENCE</scope>
    <source>
        <strain evidence="3">Bb-Pol-6</strain>
    </source>
</reference>
<name>A0ABT3ZLD6_9BURK</name>
<evidence type="ECO:0000313" key="4">
    <source>
        <dbReference type="Proteomes" id="UP001082899"/>
    </source>
</evidence>
<evidence type="ECO:0000256" key="2">
    <source>
        <dbReference type="ARBA" id="ARBA00023235"/>
    </source>
</evidence>
<dbReference type="InterPro" id="IPR001345">
    <property type="entry name" value="PG/BPGM_mutase_AS"/>
</dbReference>
<dbReference type="EMBL" id="JAPMXC010000001">
    <property type="protein sequence ID" value="MCY0387355.1"/>
    <property type="molecule type" value="Genomic_DNA"/>
</dbReference>
<dbReference type="PANTHER" id="PTHR48100">
    <property type="entry name" value="BROAD-SPECIFICITY PHOSPHATASE YOR283W-RELATED"/>
    <property type="match status" value="1"/>
</dbReference>
<dbReference type="InterPro" id="IPR029033">
    <property type="entry name" value="His_PPase_superfam"/>
</dbReference>
<protein>
    <submittedName>
        <fullName evidence="3">Histidine phosphatase family protein</fullName>
    </submittedName>
</protein>
<dbReference type="PANTHER" id="PTHR48100:SF1">
    <property type="entry name" value="HISTIDINE PHOSPHATASE FAMILY PROTEIN-RELATED"/>
    <property type="match status" value="1"/>
</dbReference>
<dbReference type="InterPro" id="IPR013078">
    <property type="entry name" value="His_Pase_superF_clade-1"/>
</dbReference>
<accession>A0ABT3ZLD6</accession>
<keyword evidence="2" id="KW-0413">Isomerase</keyword>
<dbReference type="PROSITE" id="PS00175">
    <property type="entry name" value="PG_MUTASE"/>
    <property type="match status" value="1"/>
</dbReference>
<proteinExistence type="predicted"/>
<gene>
    <name evidence="3" type="ORF">OVY01_08930</name>
</gene>
<keyword evidence="4" id="KW-1185">Reference proteome</keyword>
<keyword evidence="1" id="KW-0324">Glycolysis</keyword>
<dbReference type="SUPFAM" id="SSF53254">
    <property type="entry name" value="Phosphoglycerate mutase-like"/>
    <property type="match status" value="1"/>
</dbReference>
<dbReference type="SMART" id="SM00855">
    <property type="entry name" value="PGAM"/>
    <property type="match status" value="1"/>
</dbReference>